<comment type="subcellular location">
    <subcellularLocation>
        <location evidence="5">Periplasm</location>
    </subcellularLocation>
</comment>
<gene>
    <name evidence="9" type="ORF">SAMN04488068_0887</name>
</gene>
<dbReference type="Proteomes" id="UP000199758">
    <property type="component" value="Unassembled WGS sequence"/>
</dbReference>
<organism evidence="9 10">
    <name type="scientific">Hydrocarboniphaga daqingensis</name>
    <dbReference type="NCBI Taxonomy" id="490188"/>
    <lineage>
        <taxon>Bacteria</taxon>
        <taxon>Pseudomonadati</taxon>
        <taxon>Pseudomonadota</taxon>
        <taxon>Gammaproteobacteria</taxon>
        <taxon>Nevskiales</taxon>
        <taxon>Nevskiaceae</taxon>
        <taxon>Hydrocarboniphaga</taxon>
    </lineage>
</organism>
<proteinExistence type="inferred from homology"/>
<keyword evidence="4" id="KW-0676">Redox-active center</keyword>
<keyword evidence="2 7" id="KW-0732">Signal</keyword>
<keyword evidence="5" id="KW-0574">Periplasm</keyword>
<feature type="domain" description="DSBA-like thioredoxin" evidence="8">
    <location>
        <begin position="97"/>
        <end position="187"/>
    </location>
</feature>
<evidence type="ECO:0000256" key="5">
    <source>
        <dbReference type="PIRNR" id="PIRNR001488"/>
    </source>
</evidence>
<dbReference type="PIRSF" id="PIRSF001488">
    <property type="entry name" value="Tdi_protein"/>
    <property type="match status" value="1"/>
</dbReference>
<comment type="similarity">
    <text evidence="1">Belongs to the thioredoxin family. DsbA subfamily.</text>
</comment>
<dbReference type="EMBL" id="FQWZ01000002">
    <property type="protein sequence ID" value="SHG64126.1"/>
    <property type="molecule type" value="Genomic_DNA"/>
</dbReference>
<evidence type="ECO:0000256" key="6">
    <source>
        <dbReference type="PIRSR" id="PIRSR001488-1"/>
    </source>
</evidence>
<name>A0A1M5LGN5_9GAMM</name>
<evidence type="ECO:0000256" key="1">
    <source>
        <dbReference type="ARBA" id="ARBA00005791"/>
    </source>
</evidence>
<dbReference type="PANTHER" id="PTHR35891:SF3">
    <property type="entry name" value="THIOL:DISULFIDE INTERCHANGE PROTEIN DSBL"/>
    <property type="match status" value="1"/>
</dbReference>
<evidence type="ECO:0000256" key="3">
    <source>
        <dbReference type="ARBA" id="ARBA00023157"/>
    </source>
</evidence>
<sequence>MRAFLRPLLLALTFASSVCSAAGPTEFKEGEQYKVVRDKQTPPDAKRVLVEEIFWYGCQHCYHFDPVIEAWLKTKPGDVDFVRIPSSLGRPEGIVHQKAFYAAEALGISDKVHKPLFDALHARHLPLFTQDAVRVFFNQQTGVMPDVFDATFSGFAVDNRVRRADGLMKGYGIASVPALVVGGKYTTNAGMLGDGGFDAMIKCLDVLVAKVRQEQQKKK</sequence>
<dbReference type="GO" id="GO:0016491">
    <property type="term" value="F:oxidoreductase activity"/>
    <property type="evidence" value="ECO:0007669"/>
    <property type="project" value="InterPro"/>
</dbReference>
<dbReference type="Gene3D" id="3.40.30.10">
    <property type="entry name" value="Glutaredoxin"/>
    <property type="match status" value="1"/>
</dbReference>
<evidence type="ECO:0000259" key="8">
    <source>
        <dbReference type="Pfam" id="PF01323"/>
    </source>
</evidence>
<reference evidence="9 10" key="1">
    <citation type="submission" date="2016-11" db="EMBL/GenBank/DDBJ databases">
        <authorList>
            <person name="Jaros S."/>
            <person name="Januszkiewicz K."/>
            <person name="Wedrychowicz H."/>
        </authorList>
    </citation>
    <scope>NUCLEOTIDE SEQUENCE [LARGE SCALE GENOMIC DNA]</scope>
    <source>
        <strain evidence="9 10">CGMCC 1.7049</strain>
    </source>
</reference>
<dbReference type="InterPro" id="IPR001853">
    <property type="entry name" value="DSBA-like_thioredoxin_dom"/>
</dbReference>
<feature type="chain" id="PRO_5009912044" description="Thiol:disulfide interchange protein" evidence="7">
    <location>
        <begin position="22"/>
        <end position="219"/>
    </location>
</feature>
<feature type="signal peptide" evidence="7">
    <location>
        <begin position="1"/>
        <end position="21"/>
    </location>
</feature>
<dbReference type="CDD" id="cd03019">
    <property type="entry name" value="DsbA_DsbA"/>
    <property type="match status" value="1"/>
</dbReference>
<protein>
    <recommendedName>
        <fullName evidence="5">Thiol:disulfide interchange protein</fullName>
    </recommendedName>
</protein>
<evidence type="ECO:0000313" key="10">
    <source>
        <dbReference type="Proteomes" id="UP000199758"/>
    </source>
</evidence>
<dbReference type="AlphaFoldDB" id="A0A1M5LGN5"/>
<feature type="disulfide bond" description="Redox-active" evidence="6">
    <location>
        <begin position="58"/>
        <end position="61"/>
    </location>
</feature>
<accession>A0A1M5LGN5</accession>
<evidence type="ECO:0000256" key="2">
    <source>
        <dbReference type="ARBA" id="ARBA00022729"/>
    </source>
</evidence>
<dbReference type="OrthoDB" id="9784896at2"/>
<dbReference type="InterPro" id="IPR050824">
    <property type="entry name" value="Thiol_disulfide_DsbA"/>
</dbReference>
<dbReference type="STRING" id="490188.SAMN04488068_0887"/>
<dbReference type="PANTHER" id="PTHR35891">
    <property type="entry name" value="THIOL:DISULFIDE INTERCHANGE PROTEIN DSBA"/>
    <property type="match status" value="1"/>
</dbReference>
<dbReference type="Pfam" id="PF01323">
    <property type="entry name" value="DSBA"/>
    <property type="match status" value="1"/>
</dbReference>
<evidence type="ECO:0000256" key="7">
    <source>
        <dbReference type="SAM" id="SignalP"/>
    </source>
</evidence>
<dbReference type="InterPro" id="IPR036249">
    <property type="entry name" value="Thioredoxin-like_sf"/>
</dbReference>
<keyword evidence="3 5" id="KW-1015">Disulfide bond</keyword>
<keyword evidence="10" id="KW-1185">Reference proteome</keyword>
<dbReference type="SUPFAM" id="SSF52833">
    <property type="entry name" value="Thioredoxin-like"/>
    <property type="match status" value="1"/>
</dbReference>
<dbReference type="InterPro" id="IPR023205">
    <property type="entry name" value="DsbA/DsbL"/>
</dbReference>
<dbReference type="RefSeq" id="WP_072894551.1">
    <property type="nucleotide sequence ID" value="NZ_FQWZ01000002.1"/>
</dbReference>
<evidence type="ECO:0000256" key="4">
    <source>
        <dbReference type="ARBA" id="ARBA00023284"/>
    </source>
</evidence>
<dbReference type="GO" id="GO:0042597">
    <property type="term" value="C:periplasmic space"/>
    <property type="evidence" value="ECO:0007669"/>
    <property type="project" value="UniProtKB-SubCell"/>
</dbReference>
<evidence type="ECO:0000313" key="9">
    <source>
        <dbReference type="EMBL" id="SHG64126.1"/>
    </source>
</evidence>